<dbReference type="NCBIfam" id="TIGR01549">
    <property type="entry name" value="HAD-SF-IA-v1"/>
    <property type="match status" value="1"/>
</dbReference>
<dbReference type="Pfam" id="PF13419">
    <property type="entry name" value="HAD_2"/>
    <property type="match status" value="1"/>
</dbReference>
<gene>
    <name evidence="5" type="primary">gph_59</name>
    <name evidence="5" type="ORF">SDC9_121048</name>
</gene>
<evidence type="ECO:0000256" key="1">
    <source>
        <dbReference type="ARBA" id="ARBA00001946"/>
    </source>
</evidence>
<evidence type="ECO:0000313" key="5">
    <source>
        <dbReference type="EMBL" id="MPM74063.1"/>
    </source>
</evidence>
<evidence type="ECO:0000256" key="3">
    <source>
        <dbReference type="ARBA" id="ARBA00022801"/>
    </source>
</evidence>
<dbReference type="SUPFAM" id="SSF56784">
    <property type="entry name" value="HAD-like"/>
    <property type="match status" value="1"/>
</dbReference>
<dbReference type="InterPro" id="IPR006439">
    <property type="entry name" value="HAD-SF_hydro_IA"/>
</dbReference>
<comment type="caution">
    <text evidence="5">The sequence shown here is derived from an EMBL/GenBank/DDBJ whole genome shotgun (WGS) entry which is preliminary data.</text>
</comment>
<accession>A0A645CAV2</accession>
<reference evidence="5" key="1">
    <citation type="submission" date="2019-08" db="EMBL/GenBank/DDBJ databases">
        <authorList>
            <person name="Kucharzyk K."/>
            <person name="Murdoch R.W."/>
            <person name="Higgins S."/>
            <person name="Loffler F."/>
        </authorList>
    </citation>
    <scope>NUCLEOTIDE SEQUENCE</scope>
</reference>
<dbReference type="GO" id="GO:0008967">
    <property type="term" value="F:phosphoglycolate phosphatase activity"/>
    <property type="evidence" value="ECO:0007669"/>
    <property type="project" value="UniProtKB-EC"/>
</dbReference>
<comment type="cofactor">
    <cofactor evidence="1">
        <name>Mg(2+)</name>
        <dbReference type="ChEBI" id="CHEBI:18420"/>
    </cofactor>
</comment>
<dbReference type="InterPro" id="IPR041492">
    <property type="entry name" value="HAD_2"/>
</dbReference>
<evidence type="ECO:0000256" key="2">
    <source>
        <dbReference type="ARBA" id="ARBA00022723"/>
    </source>
</evidence>
<dbReference type="InterPro" id="IPR036412">
    <property type="entry name" value="HAD-like_sf"/>
</dbReference>
<dbReference type="AlphaFoldDB" id="A0A645CAV2"/>
<organism evidence="5">
    <name type="scientific">bioreactor metagenome</name>
    <dbReference type="NCBI Taxonomy" id="1076179"/>
    <lineage>
        <taxon>unclassified sequences</taxon>
        <taxon>metagenomes</taxon>
        <taxon>ecological metagenomes</taxon>
    </lineage>
</organism>
<name>A0A645CAV2_9ZZZZ</name>
<dbReference type="GO" id="GO:0046872">
    <property type="term" value="F:metal ion binding"/>
    <property type="evidence" value="ECO:0007669"/>
    <property type="project" value="UniProtKB-KW"/>
</dbReference>
<dbReference type="PANTHER" id="PTHR46470">
    <property type="entry name" value="N-ACYLNEURAMINATE-9-PHOSPHATASE"/>
    <property type="match status" value="1"/>
</dbReference>
<proteinExistence type="predicted"/>
<keyword evidence="3 5" id="KW-0378">Hydrolase</keyword>
<protein>
    <submittedName>
        <fullName evidence="5">Phosphoglycolate phosphatase</fullName>
        <ecNumber evidence="5">3.1.3.18</ecNumber>
    </submittedName>
</protein>
<keyword evidence="4" id="KW-0460">Magnesium</keyword>
<dbReference type="SFLD" id="SFLDG01129">
    <property type="entry name" value="C1.5:_HAD__Beta-PGM__Phosphata"/>
    <property type="match status" value="1"/>
</dbReference>
<sequence length="238" mass="27652">MVKIFIFDVDDTLYDQLEPFERAFQKHFSRFKDEVKIEELYKLSRKYSDEAFESTGYEIKNMRKMHIYRISKAFEELGIRISDEEALQFQLDYEAFQNKIKLIEEIPQIFELLLQRGAKVGIITNGANDNQLRKINQLGLEKWIAPENMLVSEGAGVSKPSKEIFEAMERRMGFSKNDVYYIGDNFDNDVIGASAVGWKTIWVNFRNHKAIGQEVSATYVVKTPEELLRVVEGLTRGL</sequence>
<evidence type="ECO:0000256" key="4">
    <source>
        <dbReference type="ARBA" id="ARBA00022842"/>
    </source>
</evidence>
<dbReference type="SFLD" id="SFLDS00003">
    <property type="entry name" value="Haloacid_Dehalogenase"/>
    <property type="match status" value="1"/>
</dbReference>
<dbReference type="EMBL" id="VSSQ01025730">
    <property type="protein sequence ID" value="MPM74063.1"/>
    <property type="molecule type" value="Genomic_DNA"/>
</dbReference>
<dbReference type="InterPro" id="IPR051400">
    <property type="entry name" value="HAD-like_hydrolase"/>
</dbReference>
<dbReference type="PANTHER" id="PTHR46470:SF2">
    <property type="entry name" value="GLYCERALDEHYDE 3-PHOSPHATE PHOSPHATASE"/>
    <property type="match status" value="1"/>
</dbReference>
<dbReference type="Gene3D" id="3.40.50.1000">
    <property type="entry name" value="HAD superfamily/HAD-like"/>
    <property type="match status" value="1"/>
</dbReference>
<dbReference type="PRINTS" id="PR00413">
    <property type="entry name" value="HADHALOGNASE"/>
</dbReference>
<dbReference type="GO" id="GO:0044281">
    <property type="term" value="P:small molecule metabolic process"/>
    <property type="evidence" value="ECO:0007669"/>
    <property type="project" value="UniProtKB-ARBA"/>
</dbReference>
<dbReference type="EC" id="3.1.3.18" evidence="5"/>
<dbReference type="Gene3D" id="1.20.120.710">
    <property type="entry name" value="Haloacid dehalogenase hydrolase-like domain"/>
    <property type="match status" value="1"/>
</dbReference>
<dbReference type="InterPro" id="IPR023214">
    <property type="entry name" value="HAD_sf"/>
</dbReference>
<keyword evidence="2" id="KW-0479">Metal-binding</keyword>